<comment type="similarity">
    <text evidence="2">Belongs to the ATPase A chain family.</text>
</comment>
<dbReference type="GO" id="GO:0015986">
    <property type="term" value="P:proton motive force-driven ATP synthesis"/>
    <property type="evidence" value="ECO:0007669"/>
    <property type="project" value="InterPro"/>
</dbReference>
<evidence type="ECO:0000256" key="2">
    <source>
        <dbReference type="ARBA" id="ARBA00006810"/>
    </source>
</evidence>
<reference evidence="13" key="1">
    <citation type="submission" date="2012-03" db="EMBL/GenBank/DDBJ databases">
        <title>The complete mitochondrial genome sequence of Pomphorhynchus laevis Kozloduy (Acanthocephala: Palaeacanthocephala).</title>
        <authorList>
            <person name="Pan T."/>
            <person name="Nie P."/>
        </authorList>
    </citation>
    <scope>NUCLEOTIDE SEQUENCE</scope>
    <source>
        <strain evidence="13">Kozloduy</strain>
    </source>
</reference>
<keyword evidence="3" id="KW-0813">Transport</keyword>
<feature type="transmembrane region" description="Helical" evidence="12">
    <location>
        <begin position="133"/>
        <end position="152"/>
    </location>
</feature>
<comment type="subcellular location">
    <subcellularLocation>
        <location evidence="1">Membrane</location>
        <topology evidence="1">Multi-pass membrane protein</topology>
    </subcellularLocation>
    <subcellularLocation>
        <location evidence="11">Mitochondrion inner membrane</location>
        <topology evidence="11">Multi-pass membrane protein</topology>
    </subcellularLocation>
</comment>
<evidence type="ECO:0000256" key="10">
    <source>
        <dbReference type="ARBA" id="ARBA00023310"/>
    </source>
</evidence>
<keyword evidence="4" id="KW-0138">CF(0)</keyword>
<keyword evidence="7 12" id="KW-1133">Transmembrane helix</keyword>
<sequence length="187" mass="20045">MWSLVVVSLLVVMMGSWVWGLLVGVLMNLFTHKLYSFSLLMAVLSCMLVLSNFYGLLSSGVWTMGYGVICAMSLMCWGWGVIWVVMDGGLSAYLAHFSIAGVSGPLGLFLPSAELVSVLVRPLTLGVRLATNISSGHVLMLMMAVMVSGVSLSALMAPLWLAVVCLEVFVALLQGVIFSMLVVIYVG</sequence>
<geneLocation type="mitochondrion" evidence="14"/>
<dbReference type="SUPFAM" id="SSF81336">
    <property type="entry name" value="F1F0 ATP synthase subunit A"/>
    <property type="match status" value="1"/>
</dbReference>
<dbReference type="GO" id="GO:0005743">
    <property type="term" value="C:mitochondrial inner membrane"/>
    <property type="evidence" value="ECO:0007669"/>
    <property type="project" value="UniProtKB-SubCell"/>
</dbReference>
<dbReference type="EMBL" id="JQ809444">
    <property type="protein sequence ID" value="AFJ14666.1"/>
    <property type="molecule type" value="Genomic_DNA"/>
</dbReference>
<evidence type="ECO:0000256" key="9">
    <source>
        <dbReference type="ARBA" id="ARBA00023136"/>
    </source>
</evidence>
<evidence type="ECO:0000256" key="4">
    <source>
        <dbReference type="ARBA" id="ARBA00022547"/>
    </source>
</evidence>
<dbReference type="OrthoDB" id="7859621at2759"/>
<evidence type="ECO:0000256" key="12">
    <source>
        <dbReference type="SAM" id="Phobius"/>
    </source>
</evidence>
<dbReference type="AlphaFoldDB" id="A0A6M5EXX5"/>
<gene>
    <name evidence="14" type="primary">ATP6</name>
</gene>
<keyword evidence="6" id="KW-0375">Hydrogen ion transport</keyword>
<evidence type="ECO:0000313" key="14">
    <source>
        <dbReference type="EMBL" id="QJU04390.1"/>
    </source>
</evidence>
<organism evidence="14">
    <name type="scientific">Pomphorhynchus laevis</name>
    <dbReference type="NCBI Taxonomy" id="141832"/>
    <lineage>
        <taxon>Eukaryota</taxon>
        <taxon>Metazoa</taxon>
        <taxon>Spiralia</taxon>
        <taxon>Lophotrochozoa</taxon>
        <taxon>Acanthocephala</taxon>
        <taxon>Palaeacanthocephala</taxon>
        <taxon>Echinorhynchida</taxon>
        <taxon>Pomphorhynchidae</taxon>
        <taxon>Pomphorhynchus</taxon>
    </lineage>
</organism>
<keyword evidence="8" id="KW-0406">Ion transport</keyword>
<evidence type="ECO:0000256" key="5">
    <source>
        <dbReference type="ARBA" id="ARBA00022692"/>
    </source>
</evidence>
<dbReference type="Pfam" id="PF00119">
    <property type="entry name" value="ATP-synt_A"/>
    <property type="match status" value="1"/>
</dbReference>
<feature type="transmembrane region" description="Helical" evidence="12">
    <location>
        <begin position="6"/>
        <end position="30"/>
    </location>
</feature>
<evidence type="ECO:0000256" key="7">
    <source>
        <dbReference type="ARBA" id="ARBA00022989"/>
    </source>
</evidence>
<keyword evidence="9 12" id="KW-0472">Membrane</keyword>
<dbReference type="EMBL" id="MN562482">
    <property type="protein sequence ID" value="QJU04390.1"/>
    <property type="molecule type" value="Genomic_DNA"/>
</dbReference>
<evidence type="ECO:0000256" key="6">
    <source>
        <dbReference type="ARBA" id="ARBA00022781"/>
    </source>
</evidence>
<dbReference type="InterPro" id="IPR035908">
    <property type="entry name" value="F0_ATP_A_sf"/>
</dbReference>
<dbReference type="GO" id="GO:0045259">
    <property type="term" value="C:proton-transporting ATP synthase complex"/>
    <property type="evidence" value="ECO:0007669"/>
    <property type="project" value="UniProtKB-KW"/>
</dbReference>
<feature type="transmembrane region" description="Helical" evidence="12">
    <location>
        <begin position="93"/>
        <end position="113"/>
    </location>
</feature>
<reference evidence="14" key="2">
    <citation type="submission" date="2019-10" db="EMBL/GenBank/DDBJ databases">
        <title>The genome and transcriptome of the thorny-headed worm Pomphorhynchus laevis (Acanthocephala).</title>
        <authorList>
            <person name="Mauer K."/>
            <person name="Hellmann S.L."/>
            <person name="Groth M."/>
            <person name="Froebius A.C."/>
            <person name="Zischler H."/>
            <person name="Hankeln T."/>
            <person name="Herlyn H."/>
        </authorList>
    </citation>
    <scope>NUCLEOTIDE SEQUENCE</scope>
</reference>
<feature type="transmembrane region" description="Helical" evidence="12">
    <location>
        <begin position="159"/>
        <end position="186"/>
    </location>
</feature>
<dbReference type="Gene3D" id="1.20.120.220">
    <property type="entry name" value="ATP synthase, F0 complex, subunit A"/>
    <property type="match status" value="1"/>
</dbReference>
<feature type="transmembrane region" description="Helical" evidence="12">
    <location>
        <begin position="37"/>
        <end position="57"/>
    </location>
</feature>
<accession>A0A6M5EXX5</accession>
<evidence type="ECO:0000256" key="3">
    <source>
        <dbReference type="ARBA" id="ARBA00022448"/>
    </source>
</evidence>
<proteinExistence type="inferred from homology"/>
<dbReference type="GO" id="GO:0015078">
    <property type="term" value="F:proton transmembrane transporter activity"/>
    <property type="evidence" value="ECO:0007669"/>
    <property type="project" value="InterPro"/>
</dbReference>
<dbReference type="CDD" id="cd00310">
    <property type="entry name" value="ATP-synt_Fo_a_6"/>
    <property type="match status" value="1"/>
</dbReference>
<protein>
    <recommendedName>
        <fullName evidence="11">ATP synthase subunit a</fullName>
    </recommendedName>
</protein>
<evidence type="ECO:0000313" key="13">
    <source>
        <dbReference type="EMBL" id="AFJ14666.1"/>
    </source>
</evidence>
<dbReference type="PRINTS" id="PR00123">
    <property type="entry name" value="ATPASEA"/>
</dbReference>
<evidence type="ECO:0000256" key="8">
    <source>
        <dbReference type="ARBA" id="ARBA00023065"/>
    </source>
</evidence>
<evidence type="ECO:0000256" key="11">
    <source>
        <dbReference type="RuleBase" id="RU004450"/>
    </source>
</evidence>
<keyword evidence="14" id="KW-0496">Mitochondrion</keyword>
<evidence type="ECO:0000256" key="1">
    <source>
        <dbReference type="ARBA" id="ARBA00004141"/>
    </source>
</evidence>
<keyword evidence="5 12" id="KW-0812">Transmembrane</keyword>
<keyword evidence="10" id="KW-0066">ATP synthesis</keyword>
<name>A0A6M5EXX5_9BILA</name>
<feature type="transmembrane region" description="Helical" evidence="12">
    <location>
        <begin position="63"/>
        <end position="86"/>
    </location>
</feature>
<dbReference type="InterPro" id="IPR000568">
    <property type="entry name" value="ATP_synth_F0_asu"/>
</dbReference>